<evidence type="ECO:0000256" key="3">
    <source>
        <dbReference type="ARBA" id="ARBA00022692"/>
    </source>
</evidence>
<evidence type="ECO:0000256" key="4">
    <source>
        <dbReference type="ARBA" id="ARBA00022989"/>
    </source>
</evidence>
<reference evidence="8 11" key="2">
    <citation type="submission" date="2022-09" db="EMBL/GenBank/DDBJ databases">
        <title>complete genome sequences of Clostridium tetani str. KHSU-234311-028 isolated from soil.</title>
        <authorList>
            <person name="Sekizuka T."/>
            <person name="Shitada C."/>
            <person name="Takahashi M."/>
            <person name="Kuroda M."/>
        </authorList>
    </citation>
    <scope>NUCLEOTIDE SEQUENCE [LARGE SCALE GENOMIC DNA]</scope>
    <source>
        <strain evidence="8 11">KHSU-234311-028</strain>
    </source>
</reference>
<feature type="transmembrane region" description="Helical" evidence="6">
    <location>
        <begin position="62"/>
        <end position="81"/>
    </location>
</feature>
<dbReference type="InterPro" id="IPR000620">
    <property type="entry name" value="EamA_dom"/>
</dbReference>
<evidence type="ECO:0000313" key="8">
    <source>
        <dbReference type="EMBL" id="BDR80983.1"/>
    </source>
</evidence>
<feature type="domain" description="EamA" evidence="7">
    <location>
        <begin position="3"/>
        <end position="133"/>
    </location>
</feature>
<feature type="transmembrane region" description="Helical" evidence="6">
    <location>
        <begin position="34"/>
        <end position="50"/>
    </location>
</feature>
<dbReference type="AlphaFoldDB" id="A0ABC8EBG8"/>
<feature type="transmembrane region" description="Helical" evidence="6">
    <location>
        <begin position="234"/>
        <end position="251"/>
    </location>
</feature>
<dbReference type="RefSeq" id="WP_023438277.1">
    <property type="nucleotide sequence ID" value="NZ_AP026818.1"/>
</dbReference>
<evidence type="ECO:0000259" key="7">
    <source>
        <dbReference type="Pfam" id="PF00892"/>
    </source>
</evidence>
<feature type="transmembrane region" description="Helical" evidence="6">
    <location>
        <begin position="145"/>
        <end position="165"/>
    </location>
</feature>
<sequence>MKNGVVFAILTSLVFSIMNALVKAVSLSIPSTEVAFFRSFIGTILLYFIMKRNKVKFSKDGIPLLMTRGFLGALYLITYFYTISKIPLTDASILVHMSPIFAIILSTIFLKERLSKKSIYLLPIAFLGAVLLIKPFNYSTYSVEALFGLLSALLSAAAGITIRLLTKRKHHTYEIIFYFLAIGTIVSIPLMWNSFIMPTPLELFYLLCIGIVSLLGQVFLTKAFTHESAIVVEVTRYIGIVFNAMWGFLFWKEIPDTLTVLGGVLIITSCIALSRQK</sequence>
<evidence type="ECO:0000313" key="11">
    <source>
        <dbReference type="Proteomes" id="UP001321763"/>
    </source>
</evidence>
<feature type="transmembrane region" description="Helical" evidence="6">
    <location>
        <begin position="257"/>
        <end position="274"/>
    </location>
</feature>
<dbReference type="Proteomes" id="UP001321763">
    <property type="component" value="Chromosome"/>
</dbReference>
<gene>
    <name evidence="9" type="ORF">DP131_13650</name>
    <name evidence="8" type="ORF">K234311028_12290</name>
</gene>
<protein>
    <submittedName>
        <fullName evidence="9">DMT family transporter</fullName>
    </submittedName>
</protein>
<evidence type="ECO:0000256" key="1">
    <source>
        <dbReference type="ARBA" id="ARBA00004141"/>
    </source>
</evidence>
<reference evidence="9 10" key="1">
    <citation type="submission" date="2018-06" db="EMBL/GenBank/DDBJ databases">
        <title>Genome conservation of Clostridium tetani.</title>
        <authorList>
            <person name="Bruggemann H."/>
            <person name="Popoff M.R."/>
        </authorList>
    </citation>
    <scope>NUCLEOTIDE SEQUENCE [LARGE SCALE GENOMIC DNA]</scope>
    <source>
        <strain evidence="9 10">63.05</strain>
    </source>
</reference>
<dbReference type="EMBL" id="AP026818">
    <property type="protein sequence ID" value="BDR80983.1"/>
    <property type="molecule type" value="Genomic_DNA"/>
</dbReference>
<dbReference type="PANTHER" id="PTHR22911">
    <property type="entry name" value="ACYL-MALONYL CONDENSING ENZYME-RELATED"/>
    <property type="match status" value="1"/>
</dbReference>
<feature type="transmembrane region" description="Helical" evidence="6">
    <location>
        <begin position="119"/>
        <end position="139"/>
    </location>
</feature>
<comment type="similarity">
    <text evidence="2">Belongs to the EamA transporter family.</text>
</comment>
<feature type="transmembrane region" description="Helical" evidence="6">
    <location>
        <begin position="203"/>
        <end position="222"/>
    </location>
</feature>
<evidence type="ECO:0000256" key="5">
    <source>
        <dbReference type="ARBA" id="ARBA00023136"/>
    </source>
</evidence>
<accession>A0ABC8EBG8</accession>
<evidence type="ECO:0000313" key="9">
    <source>
        <dbReference type="EMBL" id="RXI51671.1"/>
    </source>
</evidence>
<dbReference type="InterPro" id="IPR037185">
    <property type="entry name" value="EmrE-like"/>
</dbReference>
<dbReference type="Proteomes" id="UP000290273">
    <property type="component" value="Unassembled WGS sequence"/>
</dbReference>
<evidence type="ECO:0000313" key="10">
    <source>
        <dbReference type="Proteomes" id="UP000290273"/>
    </source>
</evidence>
<name>A0ABC8EBG8_CLOTA</name>
<proteinExistence type="inferred from homology"/>
<evidence type="ECO:0000256" key="2">
    <source>
        <dbReference type="ARBA" id="ARBA00007362"/>
    </source>
</evidence>
<dbReference type="PANTHER" id="PTHR22911:SF6">
    <property type="entry name" value="SOLUTE CARRIER FAMILY 35 MEMBER G1"/>
    <property type="match status" value="1"/>
</dbReference>
<dbReference type="SUPFAM" id="SSF103481">
    <property type="entry name" value="Multidrug resistance efflux transporter EmrE"/>
    <property type="match status" value="2"/>
</dbReference>
<keyword evidence="3 6" id="KW-0812">Transmembrane</keyword>
<dbReference type="Pfam" id="PF00892">
    <property type="entry name" value="EamA"/>
    <property type="match status" value="2"/>
</dbReference>
<organism evidence="8 11">
    <name type="scientific">Clostridium tetani</name>
    <dbReference type="NCBI Taxonomy" id="1513"/>
    <lineage>
        <taxon>Bacteria</taxon>
        <taxon>Bacillati</taxon>
        <taxon>Bacillota</taxon>
        <taxon>Clostridia</taxon>
        <taxon>Eubacteriales</taxon>
        <taxon>Clostridiaceae</taxon>
        <taxon>Clostridium</taxon>
    </lineage>
</organism>
<dbReference type="GO" id="GO:0016020">
    <property type="term" value="C:membrane"/>
    <property type="evidence" value="ECO:0007669"/>
    <property type="project" value="UniProtKB-SubCell"/>
</dbReference>
<keyword evidence="4 6" id="KW-1133">Transmembrane helix</keyword>
<feature type="transmembrane region" description="Helical" evidence="6">
    <location>
        <begin position="177"/>
        <end position="197"/>
    </location>
</feature>
<feature type="transmembrane region" description="Helical" evidence="6">
    <location>
        <begin position="93"/>
        <end position="110"/>
    </location>
</feature>
<feature type="domain" description="EamA" evidence="7">
    <location>
        <begin position="145"/>
        <end position="274"/>
    </location>
</feature>
<keyword evidence="5 6" id="KW-0472">Membrane</keyword>
<evidence type="ECO:0000256" key="6">
    <source>
        <dbReference type="SAM" id="Phobius"/>
    </source>
</evidence>
<dbReference type="EMBL" id="QMAU01000053">
    <property type="protein sequence ID" value="RXI51671.1"/>
    <property type="molecule type" value="Genomic_DNA"/>
</dbReference>
<comment type="subcellular location">
    <subcellularLocation>
        <location evidence="1">Membrane</location>
        <topology evidence="1">Multi-pass membrane protein</topology>
    </subcellularLocation>
</comment>